<dbReference type="PANTHER" id="PTHR18905:SF13">
    <property type="entry name" value="NON-CENTROSOMAL MICROTUBULE ARRAY"/>
    <property type="match status" value="1"/>
</dbReference>
<accession>A0ABN7TD85</accession>
<name>A0ABN7TD85_OIKDI</name>
<protein>
    <submittedName>
        <fullName evidence="5">Oidioi.mRNA.OKI2018_I69.chr2.g7584.t4.cds</fullName>
    </submittedName>
</protein>
<sequence>MESTIVEFIFECVMRELQARYQKWKLEAHIYKGLKAGMEEWHVPICSNLPQEEVGYLKIDDVLEMWQTLGIEDGLKKTSKFFDQAEGSQTISVTNLRHSLDSVLKDVPGGQELLATYKTEITFLWEQFESAVQQAEKMKELCSAAEQRNLLIVEDAEENQTGLSNDHVQLVQKIESEWKEKFDKSREQFKSELDFLDSSFNRQVLTVILRNVHKTYLV</sequence>
<dbReference type="EMBL" id="OU015567">
    <property type="protein sequence ID" value="CAG5113480.1"/>
    <property type="molecule type" value="Genomic_DNA"/>
</dbReference>
<keyword evidence="4" id="KW-0206">Cytoskeleton</keyword>
<evidence type="ECO:0000313" key="5">
    <source>
        <dbReference type="EMBL" id="CAG5113480.1"/>
    </source>
</evidence>
<evidence type="ECO:0000256" key="3">
    <source>
        <dbReference type="ARBA" id="ARBA00022553"/>
    </source>
</evidence>
<evidence type="ECO:0000256" key="2">
    <source>
        <dbReference type="ARBA" id="ARBA00022490"/>
    </source>
</evidence>
<dbReference type="Proteomes" id="UP001158576">
    <property type="component" value="Chromosome 2"/>
</dbReference>
<keyword evidence="3" id="KW-0597">Phosphoprotein</keyword>
<organism evidence="5 6">
    <name type="scientific">Oikopleura dioica</name>
    <name type="common">Tunicate</name>
    <dbReference type="NCBI Taxonomy" id="34765"/>
    <lineage>
        <taxon>Eukaryota</taxon>
        <taxon>Metazoa</taxon>
        <taxon>Chordata</taxon>
        <taxon>Tunicata</taxon>
        <taxon>Appendicularia</taxon>
        <taxon>Copelata</taxon>
        <taxon>Oikopleuridae</taxon>
        <taxon>Oikopleura</taxon>
    </lineage>
</organism>
<evidence type="ECO:0000256" key="4">
    <source>
        <dbReference type="ARBA" id="ARBA00023212"/>
    </source>
</evidence>
<dbReference type="PANTHER" id="PTHR18905">
    <property type="entry name" value="NINEIN"/>
    <property type="match status" value="1"/>
</dbReference>
<evidence type="ECO:0000256" key="1">
    <source>
        <dbReference type="ARBA" id="ARBA00004300"/>
    </source>
</evidence>
<keyword evidence="6" id="KW-1185">Reference proteome</keyword>
<keyword evidence="2" id="KW-0963">Cytoplasm</keyword>
<reference evidence="5 6" key="1">
    <citation type="submission" date="2021-04" db="EMBL/GenBank/DDBJ databases">
        <authorList>
            <person name="Bliznina A."/>
        </authorList>
    </citation>
    <scope>NUCLEOTIDE SEQUENCE [LARGE SCALE GENOMIC DNA]</scope>
</reference>
<proteinExistence type="predicted"/>
<evidence type="ECO:0000313" key="6">
    <source>
        <dbReference type="Proteomes" id="UP001158576"/>
    </source>
</evidence>
<comment type="subcellular location">
    <subcellularLocation>
        <location evidence="1">Cytoplasm</location>
        <location evidence="1">Cytoskeleton</location>
        <location evidence="1">Microtubule organizing center</location>
        <location evidence="1">Centrosome</location>
    </subcellularLocation>
</comment>
<gene>
    <name evidence="5" type="ORF">OKIOD_LOCUS16349</name>
</gene>